<reference evidence="3" key="1">
    <citation type="submission" date="2023-07" db="EMBL/GenBank/DDBJ databases">
        <authorList>
            <person name="Stuckert A."/>
        </authorList>
    </citation>
    <scope>NUCLEOTIDE SEQUENCE</scope>
</reference>
<feature type="domain" description="Helix-turn-helix" evidence="2">
    <location>
        <begin position="328"/>
        <end position="385"/>
    </location>
</feature>
<comment type="caution">
    <text evidence="3">The sequence shown here is derived from an EMBL/GenBank/DDBJ whole genome shotgun (WGS) entry which is preliminary data.</text>
</comment>
<accession>A0ABN9L4I4</accession>
<dbReference type="PANTHER" id="PTHR21301">
    <property type="entry name" value="REVERSE TRANSCRIPTASE"/>
    <property type="match status" value="1"/>
</dbReference>
<feature type="compositionally biased region" description="Basic residues" evidence="1">
    <location>
        <begin position="73"/>
        <end position="86"/>
    </location>
</feature>
<evidence type="ECO:0000313" key="3">
    <source>
        <dbReference type="EMBL" id="CAJ0932891.1"/>
    </source>
</evidence>
<organism evidence="3 4">
    <name type="scientific">Ranitomeya imitator</name>
    <name type="common">mimic poison frog</name>
    <dbReference type="NCBI Taxonomy" id="111125"/>
    <lineage>
        <taxon>Eukaryota</taxon>
        <taxon>Metazoa</taxon>
        <taxon>Chordata</taxon>
        <taxon>Craniata</taxon>
        <taxon>Vertebrata</taxon>
        <taxon>Euteleostomi</taxon>
        <taxon>Amphibia</taxon>
        <taxon>Batrachia</taxon>
        <taxon>Anura</taxon>
        <taxon>Neobatrachia</taxon>
        <taxon>Hyloidea</taxon>
        <taxon>Dendrobatidae</taxon>
        <taxon>Dendrobatinae</taxon>
        <taxon>Ranitomeya</taxon>
    </lineage>
</organism>
<sequence length="869" mass="98821">MDFVFFTRAWMCNGVTFQDIIALCAMKAREGAFSWGIQKELPCNSVGTYVSFNQGITEIGGPFKTGPSPLPQKKTRRGQGSKKKSGAKPDNQIKGTDNLVINISSRTLSVAEHSLLQKGLSFCPSYRCRTFDLDMDLQRFFRQIRLKAYFATTPTLSERGTEVSNSRVLSSTSLGLRLKSHFRPPQSSHAVETFIGFIQDSFSSFKEDVVRGTLFYPPNLSVEERHSLRNLQEDKSIIFKPADKDTFYLQDHVIIWKRYIDDVFCIWHGSPDSLKNFFEFLNVSWPGIKFTINTSQDKMNFLDTLVIKDSDGRLSTDLYFKDTDRNSLLHYDSLHPPSTKRSIPRAQYHRVQRIVSNTEVRESRIEGMTRKFLARGYPPALLENSRTVSNTPKIDNTRRIPFVHRFHPSVFPRLISLRLGKTRPSKNAILSTTDGTTPEEYRSAKKSIKTFKISEVSDTFVPLSSTNECKNDVLLWAEATNDSMCPTTSSSSWISSQLIAPRSSLIRWKFALLKFSVLALGFPQHSMLMPSPLPQKKTRRGQGSKKKSGAKPDNQIKGTDNLVINISSRTLSVAEHSLLQKGLSFCPSYRCRTFDLDMDLQRFFRQIRLKAYFATTPTLSERGTEVSNSRVLSSTSLGLRLKSHFRPPQSSHAVETFIGFIQDSFSSFKEDVVRGTLFYPPNLSVEERHSLRNLQEDKSIIFKPADKDTFYLQDHVIIWKRYIDDVFCIWHGSPDSLKNFFEFLNVSWPGIKFTINTSQDKMNFLDTLVIKDSDGKTRPSKNAILSTTDGTTPEEYRSAKKSIKTFKISEVSDTFVPLSSTNECSWFPSTFNANVASLSLQYGIRLGPVTDERADNIGTVTRKQLLFEQ</sequence>
<evidence type="ECO:0000256" key="1">
    <source>
        <dbReference type="SAM" id="MobiDB-lite"/>
    </source>
</evidence>
<feature type="region of interest" description="Disordered" evidence="1">
    <location>
        <begin position="60"/>
        <end position="93"/>
    </location>
</feature>
<proteinExistence type="predicted"/>
<evidence type="ECO:0000259" key="2">
    <source>
        <dbReference type="Pfam" id="PF26215"/>
    </source>
</evidence>
<keyword evidence="4" id="KW-1185">Reference proteome</keyword>
<dbReference type="EMBL" id="CAUEEQ010008918">
    <property type="protein sequence ID" value="CAJ0932891.1"/>
    <property type="molecule type" value="Genomic_DNA"/>
</dbReference>
<evidence type="ECO:0000313" key="4">
    <source>
        <dbReference type="Proteomes" id="UP001176940"/>
    </source>
</evidence>
<feature type="region of interest" description="Disordered" evidence="1">
    <location>
        <begin position="529"/>
        <end position="556"/>
    </location>
</feature>
<gene>
    <name evidence="3" type="ORF">RIMI_LOCUS5281539</name>
</gene>
<dbReference type="Proteomes" id="UP001176940">
    <property type="component" value="Unassembled WGS sequence"/>
</dbReference>
<feature type="compositionally biased region" description="Basic residues" evidence="1">
    <location>
        <begin position="536"/>
        <end position="549"/>
    </location>
</feature>
<dbReference type="InterPro" id="IPR058912">
    <property type="entry name" value="HTH_animal"/>
</dbReference>
<dbReference type="PANTHER" id="PTHR21301:SF12">
    <property type="match status" value="1"/>
</dbReference>
<protein>
    <recommendedName>
        <fullName evidence="2">Helix-turn-helix domain-containing protein</fullName>
    </recommendedName>
</protein>
<name>A0ABN9L4I4_9NEOB</name>
<dbReference type="Pfam" id="PF26215">
    <property type="entry name" value="HTH_animal"/>
    <property type="match status" value="1"/>
</dbReference>